<dbReference type="GeneID" id="79930615"/>
<dbReference type="AlphaFoldDB" id="A0A927QDB5"/>
<organism evidence="2 3">
    <name type="scientific">Streptomyces caniscabiei</name>
    <dbReference type="NCBI Taxonomy" id="2746961"/>
    <lineage>
        <taxon>Bacteria</taxon>
        <taxon>Bacillati</taxon>
        <taxon>Actinomycetota</taxon>
        <taxon>Actinomycetes</taxon>
        <taxon>Kitasatosporales</taxon>
        <taxon>Streptomycetaceae</taxon>
        <taxon>Streptomyces</taxon>
    </lineage>
</organism>
<gene>
    <name evidence="2" type="ORF">IHE70_04775</name>
</gene>
<keyword evidence="1" id="KW-0732">Signal</keyword>
<sequence length="265" mass="28096">MRHRTRPAHGRTLAVAGGAAALVLLAATGAHAEGKGDVRVTRTVVNGGKNVIIGTAKTIRYPVAVTVKDNSGAKKITDLSTFNRTNGYGFTTWDGDSSCKKKSSTTSVCTGTMTVDPGWIADSDDIDSNRVAGVWQVNATVKANDGDYWISDDIARYKVKRASVLTTVIKPEKVAKGTAITVGGTLTRADWETLKYRGFTGQSVQLQFRKKGAARYTTVQTVKTGSAGKVAAKVTVTAAGTWRWYFPGTTTTARVTSAGDAVTLK</sequence>
<comment type="caution">
    <text evidence="2">The sequence shown here is derived from an EMBL/GenBank/DDBJ whole genome shotgun (WGS) entry which is preliminary data.</text>
</comment>
<name>A0A927QDB5_9ACTN</name>
<reference evidence="2" key="1">
    <citation type="submission" date="2020-09" db="EMBL/GenBank/DDBJ databases">
        <title>Streptomyces canutascabiei sp. nov., which causes potato common scab and is distributed across the world.</title>
        <authorList>
            <person name="Nguyen H.P."/>
            <person name="Weisberg A.J."/>
            <person name="Chang J.H."/>
            <person name="Clarke C.R."/>
        </authorList>
    </citation>
    <scope>NUCLEOTIDE SEQUENCE</scope>
    <source>
        <strain evidence="2">ID-01-6.2a</strain>
    </source>
</reference>
<feature type="signal peptide" evidence="1">
    <location>
        <begin position="1"/>
        <end position="32"/>
    </location>
</feature>
<proteinExistence type="predicted"/>
<dbReference type="RefSeq" id="WP_192359823.1">
    <property type="nucleotide sequence ID" value="NZ_CP119182.1"/>
</dbReference>
<dbReference type="EMBL" id="JACYXT010000002">
    <property type="protein sequence ID" value="MBD9722563.1"/>
    <property type="molecule type" value="Genomic_DNA"/>
</dbReference>
<evidence type="ECO:0000313" key="3">
    <source>
        <dbReference type="Proteomes" id="UP000661025"/>
    </source>
</evidence>
<feature type="chain" id="PRO_5037807174" description="Calcium-binding protein" evidence="1">
    <location>
        <begin position="33"/>
        <end position="265"/>
    </location>
</feature>
<accession>A0A927QDB5</accession>
<evidence type="ECO:0008006" key="4">
    <source>
        <dbReference type="Google" id="ProtNLM"/>
    </source>
</evidence>
<protein>
    <recommendedName>
        <fullName evidence="4">Calcium-binding protein</fullName>
    </recommendedName>
</protein>
<dbReference type="Proteomes" id="UP000661025">
    <property type="component" value="Unassembled WGS sequence"/>
</dbReference>
<evidence type="ECO:0000313" key="2">
    <source>
        <dbReference type="EMBL" id="MBD9722563.1"/>
    </source>
</evidence>
<evidence type="ECO:0000256" key="1">
    <source>
        <dbReference type="SAM" id="SignalP"/>
    </source>
</evidence>